<gene>
    <name evidence="3" type="ORF">FJT64_004048</name>
</gene>
<dbReference type="AlphaFoldDB" id="A0A6A4VWN1"/>
<evidence type="ECO:0000313" key="3">
    <source>
        <dbReference type="EMBL" id="KAF0298595.1"/>
    </source>
</evidence>
<dbReference type="OrthoDB" id="5971624at2759"/>
<dbReference type="Proteomes" id="UP000440578">
    <property type="component" value="Unassembled WGS sequence"/>
</dbReference>
<organism evidence="3 4">
    <name type="scientific">Amphibalanus amphitrite</name>
    <name type="common">Striped barnacle</name>
    <name type="synonym">Balanus amphitrite</name>
    <dbReference type="NCBI Taxonomy" id="1232801"/>
    <lineage>
        <taxon>Eukaryota</taxon>
        <taxon>Metazoa</taxon>
        <taxon>Ecdysozoa</taxon>
        <taxon>Arthropoda</taxon>
        <taxon>Crustacea</taxon>
        <taxon>Multicrustacea</taxon>
        <taxon>Cirripedia</taxon>
        <taxon>Thoracica</taxon>
        <taxon>Thoracicalcarea</taxon>
        <taxon>Balanomorpha</taxon>
        <taxon>Balanoidea</taxon>
        <taxon>Balanidae</taxon>
        <taxon>Amphibalaninae</taxon>
        <taxon>Amphibalanus</taxon>
    </lineage>
</organism>
<comment type="caution">
    <text evidence="3">The sequence shown here is derived from an EMBL/GenBank/DDBJ whole genome shotgun (WGS) entry which is preliminary data.</text>
</comment>
<accession>A0A6A4VWN1</accession>
<sequence>MSHAASSSEGAEDNERAVAVSDQLHVGGHGERQSVSELVKTYGDSQSDSQKRDRSESGDPMPAGKRGARDRNGEPARSPSTFGGRSFKDHLDAAIEGLESRVTLSLSRDLHEFRETLMTEIDKLNERVKDLEKHVEERDGVIAELQDELHHSRKETAALLTRVEEAEINSRLPCLILSGPAMASRRAPRLEPPLAGQTAPGATAGSGSGAPAEPADLSRGQAAVTSRDQRAEAEGRRAGESASSGGDGRSDGRGRAVARGGGGNGAWEQEDINALVVATLNQCMPGLNLAESDIDRAHRLPGPNHRVIVRFVRSGQGSVRDAVMARRLELRGKDLYINESLTRLRGLIFRSLLAAKREKKIYTVYSRGGQVYFKEQQFGVGTRVDSLQRLTDLGYTVIER</sequence>
<keyword evidence="4" id="KW-1185">Reference proteome</keyword>
<feature type="compositionally biased region" description="Low complexity" evidence="2">
    <location>
        <begin position="192"/>
        <end position="215"/>
    </location>
</feature>
<feature type="region of interest" description="Disordered" evidence="2">
    <location>
        <begin position="1"/>
        <end position="87"/>
    </location>
</feature>
<evidence type="ECO:0000256" key="2">
    <source>
        <dbReference type="SAM" id="MobiDB-lite"/>
    </source>
</evidence>
<keyword evidence="1" id="KW-0175">Coiled coil</keyword>
<proteinExistence type="predicted"/>
<evidence type="ECO:0000256" key="1">
    <source>
        <dbReference type="SAM" id="Coils"/>
    </source>
</evidence>
<protein>
    <submittedName>
        <fullName evidence="3">Uncharacterized protein</fullName>
    </submittedName>
</protein>
<dbReference type="EMBL" id="VIIS01001423">
    <property type="protein sequence ID" value="KAF0298595.1"/>
    <property type="molecule type" value="Genomic_DNA"/>
</dbReference>
<name>A0A6A4VWN1_AMPAM</name>
<feature type="coiled-coil region" evidence="1">
    <location>
        <begin position="114"/>
        <end position="148"/>
    </location>
</feature>
<reference evidence="3 4" key="1">
    <citation type="submission" date="2019-07" db="EMBL/GenBank/DDBJ databases">
        <title>Draft genome assembly of a fouling barnacle, Amphibalanus amphitrite (Darwin, 1854): The first reference genome for Thecostraca.</title>
        <authorList>
            <person name="Kim W."/>
        </authorList>
    </citation>
    <scope>NUCLEOTIDE SEQUENCE [LARGE SCALE GENOMIC DNA]</scope>
    <source>
        <strain evidence="3">SNU_AA5</strain>
        <tissue evidence="3">Soma without cirri and trophi</tissue>
    </source>
</reference>
<feature type="region of interest" description="Disordered" evidence="2">
    <location>
        <begin position="191"/>
        <end position="264"/>
    </location>
</feature>
<feature type="compositionally biased region" description="Basic and acidic residues" evidence="2">
    <location>
        <begin position="227"/>
        <end position="239"/>
    </location>
</feature>
<evidence type="ECO:0000313" key="4">
    <source>
        <dbReference type="Proteomes" id="UP000440578"/>
    </source>
</evidence>